<dbReference type="RefSeq" id="WP_029941478.1">
    <property type="nucleotide sequence ID" value="NZ_BSOO01000002.1"/>
</dbReference>
<dbReference type="Pfam" id="PF20256">
    <property type="entry name" value="MoCoBD_2"/>
    <property type="match status" value="2"/>
</dbReference>
<protein>
    <submittedName>
        <fullName evidence="2">Aldehyde dehydrogenase</fullName>
    </submittedName>
</protein>
<dbReference type="InterPro" id="IPR046867">
    <property type="entry name" value="AldOxase/xan_DH_MoCoBD2"/>
</dbReference>
<sequence length="713" mass="72924">MKLDRRTLLVGSGAAGALVIAYAAWPRAERASLRPAKGELLLGPGIAIARDGRVTIAIPQVETGQGIWTGLAQVAADELGAAWESVGVTPARPGGEWGNALAKSEGWLDGLSSWREWRLGEGAARITAGSTSIRAMEAPMRRLGAGARALLVAEAAARWKVRAGECDSANGFVTHEGRSLPFAALAEGAAGRTLPGEAPLRAGRGALVGKPLPRLEAAPKADGRLRFAGDVRLPGMLHASLRRSGAGQVRIESAAPAGIRFASGEDWVAALAEDWWGAEAALAKAKVTSFGLAAGNDAAVADALDRALASDDFATLIGIGDVETAFEGARPLAATYSAAAALHHDLEPPSVTARLADGLLEIWAATQAPELARRAAAEAAGHKLDRTILYPLPVGGQGGAALDVGLIPIAVALAREAGRPVQLTLSRAEQVRGDAVRAPLKARLYARPLPDGRIGGWRMRVAGVDGTDAAMRRLVGGDPGGFRAAAFSPLPYAIPNVALEAASATLPVQAGYHRGELYGALAFFTESFVDELARIGGRDPLSQRIALLGGNPRLARCLVRATALGGWDGGGPGSQMGLCAISAYGSFIAVVASASVGTGGQVEVSRLVAVVDCGRVVNPGLVRQQVEGGMIASLHQATVAAPSFRYGRVAGPLEASAPGLRKGPETLVEILPSGAAPGGVNGLGWVAAPAAVGNALAAASGRRLRSLPLNPMS</sequence>
<evidence type="ECO:0000313" key="3">
    <source>
        <dbReference type="Proteomes" id="UP001156703"/>
    </source>
</evidence>
<feature type="domain" description="Aldehyde oxidase/xanthine dehydrogenase a/b hammerhead" evidence="1">
    <location>
        <begin position="222"/>
        <end position="293"/>
    </location>
</feature>
<evidence type="ECO:0000259" key="1">
    <source>
        <dbReference type="SMART" id="SM01008"/>
    </source>
</evidence>
<dbReference type="Gene3D" id="3.30.365.10">
    <property type="entry name" value="Aldehyde oxidase/xanthine dehydrogenase, molybdopterin binding domain"/>
    <property type="match status" value="4"/>
</dbReference>
<name>A0ABQ5Z193_9SPHN</name>
<reference evidence="3" key="1">
    <citation type="journal article" date="2019" name="Int. J. Syst. Evol. Microbiol.">
        <title>The Global Catalogue of Microorganisms (GCM) 10K type strain sequencing project: providing services to taxonomists for standard genome sequencing and annotation.</title>
        <authorList>
            <consortium name="The Broad Institute Genomics Platform"/>
            <consortium name="The Broad Institute Genome Sequencing Center for Infectious Disease"/>
            <person name="Wu L."/>
            <person name="Ma J."/>
        </authorList>
    </citation>
    <scope>NUCLEOTIDE SEQUENCE [LARGE SCALE GENOMIC DNA]</scope>
    <source>
        <strain evidence="3">NBRC 102146</strain>
    </source>
</reference>
<dbReference type="InterPro" id="IPR037165">
    <property type="entry name" value="AldOxase/xan_DH_Mopterin-bd_sf"/>
</dbReference>
<dbReference type="SMART" id="SM01008">
    <property type="entry name" value="Ald_Xan_dh_C"/>
    <property type="match status" value="1"/>
</dbReference>
<organism evidence="2 3">
    <name type="scientific">Sphingomonas astaxanthinifaciens DSM 22298</name>
    <dbReference type="NCBI Taxonomy" id="1123267"/>
    <lineage>
        <taxon>Bacteria</taxon>
        <taxon>Pseudomonadati</taxon>
        <taxon>Pseudomonadota</taxon>
        <taxon>Alphaproteobacteria</taxon>
        <taxon>Sphingomonadales</taxon>
        <taxon>Sphingomonadaceae</taxon>
        <taxon>Sphingomonas</taxon>
    </lineage>
</organism>
<keyword evidence="3" id="KW-1185">Reference proteome</keyword>
<dbReference type="Pfam" id="PF02738">
    <property type="entry name" value="MoCoBD_1"/>
    <property type="match status" value="1"/>
</dbReference>
<dbReference type="EMBL" id="BSOO01000002">
    <property type="protein sequence ID" value="GLR46540.1"/>
    <property type="molecule type" value="Genomic_DNA"/>
</dbReference>
<dbReference type="InterPro" id="IPR052516">
    <property type="entry name" value="N-heterocyclic_Hydroxylase"/>
</dbReference>
<dbReference type="Proteomes" id="UP001156703">
    <property type="component" value="Unassembled WGS sequence"/>
</dbReference>
<evidence type="ECO:0000313" key="2">
    <source>
        <dbReference type="EMBL" id="GLR46540.1"/>
    </source>
</evidence>
<dbReference type="PANTHER" id="PTHR47495:SF2">
    <property type="entry name" value="ALDEHYDE DEHYDROGENASE"/>
    <property type="match status" value="1"/>
</dbReference>
<proteinExistence type="predicted"/>
<dbReference type="InterPro" id="IPR012368">
    <property type="entry name" value="OxRdtase_Mopterin-bd_su_IorB"/>
</dbReference>
<gene>
    <name evidence="2" type="ORF">GCM10007925_02510</name>
</gene>
<dbReference type="PANTHER" id="PTHR47495">
    <property type="entry name" value="ALDEHYDE DEHYDROGENASE"/>
    <property type="match status" value="1"/>
</dbReference>
<accession>A0ABQ5Z193</accession>
<dbReference type="SUPFAM" id="SSF56003">
    <property type="entry name" value="Molybdenum cofactor-binding domain"/>
    <property type="match status" value="2"/>
</dbReference>
<dbReference type="Gene3D" id="3.90.1170.50">
    <property type="entry name" value="Aldehyde oxidase/xanthine dehydrogenase, a/b hammerhead"/>
    <property type="match status" value="1"/>
</dbReference>
<dbReference type="InterPro" id="IPR006311">
    <property type="entry name" value="TAT_signal"/>
</dbReference>
<dbReference type="InterPro" id="IPR008274">
    <property type="entry name" value="AldOxase/xan_DH_MoCoBD1"/>
</dbReference>
<dbReference type="PIRSF" id="PIRSF036389">
    <property type="entry name" value="IOR_B"/>
    <property type="match status" value="1"/>
</dbReference>
<comment type="caution">
    <text evidence="2">The sequence shown here is derived from an EMBL/GenBank/DDBJ whole genome shotgun (WGS) entry which is preliminary data.</text>
</comment>
<dbReference type="InterPro" id="IPR000674">
    <property type="entry name" value="Ald_Oxase/Xan_DH_a/b"/>
</dbReference>
<dbReference type="PROSITE" id="PS51318">
    <property type="entry name" value="TAT"/>
    <property type="match status" value="1"/>
</dbReference>